<sequence>MILPGEGIIVTEVWWVPTTFPSPASPRPGQWRTQLISPGGATNYRDDLTRWGVPAPAVSVNRDGSHSANAVGSTQVLLTVPPEEAAGGNGSSLRFPAAIFPVGVRSADDPPPQGTPKPPPAPRMDRPHQVLAMLVVNLTRLGMLRRPSGPGPDSFRGPQEAGTVRLPLPRGTGHEDEVGKLLVSASIVDGDGQRQLCPDSRKRDGSHSLDPSWVPPPSSSEPRTLRACFGGHNTTCDIEVRVCQAVATLRRPNVSTAEQRARLLPTVFGSPPPYGPTNGPPSAAWQVGHTGLAAFWKPCSACADASRPCDAASCMANVTRLIQSRTVSRNRVPPSAALGRLRSPVGLEWDGGVASSSSVLAAMLMPMLSSASVSVALDVPVGQLRRASRQQFLLDLTAEAHAAAGGSHMGCLEVECEACPPAADGLVWANRSTDPSNGLPYVPSRASTAVRLRVRVRFLPAGKECSGGVPADREWLVDARPSQSREPVAFTGLGSNVSWEATHPSAAALKAELAAGDGQLSPMSAPVLRALSLASSLADLDSHRVAGMWLVWARPEAQPAPSVEWTPRCLSDALAAPVASSAVPSAAMASGNIWWLGSDCVPVTGQFEEVLATAAFLVPLIGAWATTSSVWTAYQRC</sequence>
<accession>A0A5A8D3H7</accession>
<evidence type="ECO:0000313" key="3">
    <source>
        <dbReference type="Proteomes" id="UP000324907"/>
    </source>
</evidence>
<protein>
    <submittedName>
        <fullName evidence="2">Uncharacterized protein</fullName>
    </submittedName>
</protein>
<name>A0A5A8D3H7_CAFRO</name>
<dbReference type="Proteomes" id="UP000324907">
    <property type="component" value="Unassembled WGS sequence"/>
</dbReference>
<feature type="region of interest" description="Disordered" evidence="1">
    <location>
        <begin position="103"/>
        <end position="125"/>
    </location>
</feature>
<dbReference type="AlphaFoldDB" id="A0A5A8D3H7"/>
<feature type="region of interest" description="Disordered" evidence="1">
    <location>
        <begin position="143"/>
        <end position="175"/>
    </location>
</feature>
<evidence type="ECO:0000313" key="2">
    <source>
        <dbReference type="EMBL" id="KAA0159167.1"/>
    </source>
</evidence>
<reference evidence="2 3" key="1">
    <citation type="submission" date="2019-07" db="EMBL/GenBank/DDBJ databases">
        <title>Genomes of Cafeteria roenbergensis.</title>
        <authorList>
            <person name="Fischer M.G."/>
            <person name="Hackl T."/>
            <person name="Roman M."/>
        </authorList>
    </citation>
    <scope>NUCLEOTIDE SEQUENCE [LARGE SCALE GENOMIC DNA]</scope>
    <source>
        <strain evidence="2 3">RCC970-E3</strain>
    </source>
</reference>
<feature type="compositionally biased region" description="Pro residues" evidence="1">
    <location>
        <begin position="109"/>
        <end position="122"/>
    </location>
</feature>
<comment type="caution">
    <text evidence="2">The sequence shown here is derived from an EMBL/GenBank/DDBJ whole genome shotgun (WGS) entry which is preliminary data.</text>
</comment>
<gene>
    <name evidence="2" type="ORF">FNF28_05961</name>
</gene>
<feature type="region of interest" description="Disordered" evidence="1">
    <location>
        <begin position="190"/>
        <end position="224"/>
    </location>
</feature>
<proteinExistence type="predicted"/>
<organism evidence="2 3">
    <name type="scientific">Cafeteria roenbergensis</name>
    <name type="common">Marine flagellate</name>
    <dbReference type="NCBI Taxonomy" id="33653"/>
    <lineage>
        <taxon>Eukaryota</taxon>
        <taxon>Sar</taxon>
        <taxon>Stramenopiles</taxon>
        <taxon>Bigyra</taxon>
        <taxon>Opalozoa</taxon>
        <taxon>Bicosoecida</taxon>
        <taxon>Cafeteriaceae</taxon>
        <taxon>Cafeteria</taxon>
    </lineage>
</organism>
<dbReference type="EMBL" id="VLTL01000135">
    <property type="protein sequence ID" value="KAA0159167.1"/>
    <property type="molecule type" value="Genomic_DNA"/>
</dbReference>
<evidence type="ECO:0000256" key="1">
    <source>
        <dbReference type="SAM" id="MobiDB-lite"/>
    </source>
</evidence>